<dbReference type="Proteomes" id="UP001189429">
    <property type="component" value="Unassembled WGS sequence"/>
</dbReference>
<name>A0ABN9V9T7_9DINO</name>
<comment type="caution">
    <text evidence="2">The sequence shown here is derived from an EMBL/GenBank/DDBJ whole genome shotgun (WGS) entry which is preliminary data.</text>
</comment>
<evidence type="ECO:0000256" key="1">
    <source>
        <dbReference type="SAM" id="MobiDB-lite"/>
    </source>
</evidence>
<feature type="region of interest" description="Disordered" evidence="1">
    <location>
        <begin position="1"/>
        <end position="26"/>
    </location>
</feature>
<gene>
    <name evidence="2" type="ORF">PCOR1329_LOCUS55916</name>
</gene>
<organism evidence="2 3">
    <name type="scientific">Prorocentrum cordatum</name>
    <dbReference type="NCBI Taxonomy" id="2364126"/>
    <lineage>
        <taxon>Eukaryota</taxon>
        <taxon>Sar</taxon>
        <taxon>Alveolata</taxon>
        <taxon>Dinophyceae</taxon>
        <taxon>Prorocentrales</taxon>
        <taxon>Prorocentraceae</taxon>
        <taxon>Prorocentrum</taxon>
    </lineage>
</organism>
<protein>
    <submittedName>
        <fullName evidence="2">Uncharacterized protein</fullName>
    </submittedName>
</protein>
<evidence type="ECO:0000313" key="3">
    <source>
        <dbReference type="Proteomes" id="UP001189429"/>
    </source>
</evidence>
<evidence type="ECO:0000313" key="2">
    <source>
        <dbReference type="EMBL" id="CAK0869615.1"/>
    </source>
</evidence>
<reference evidence="2" key="1">
    <citation type="submission" date="2023-10" db="EMBL/GenBank/DDBJ databases">
        <authorList>
            <person name="Chen Y."/>
            <person name="Shah S."/>
            <person name="Dougan E. K."/>
            <person name="Thang M."/>
            <person name="Chan C."/>
        </authorList>
    </citation>
    <scope>NUCLEOTIDE SEQUENCE [LARGE SCALE GENOMIC DNA]</scope>
</reference>
<feature type="non-terminal residue" evidence="2">
    <location>
        <position position="1"/>
    </location>
</feature>
<accession>A0ABN9V9T7</accession>
<dbReference type="EMBL" id="CAUYUJ010016868">
    <property type="protein sequence ID" value="CAK0869615.1"/>
    <property type="molecule type" value="Genomic_DNA"/>
</dbReference>
<feature type="region of interest" description="Disordered" evidence="1">
    <location>
        <begin position="264"/>
        <end position="351"/>
    </location>
</feature>
<keyword evidence="3" id="KW-1185">Reference proteome</keyword>
<proteinExistence type="predicted"/>
<sequence length="628" mass="67053">SEVDWGAVDLEPSSEEDTPPACDDHPAAAEALQPLPKAGAPQRTIALVEIEFATAAERKDWDAMAVLCKEVADLRKAQAERGAAWTQEPVERQTLTKQDVRNLLCFAGRTPENKSIPQRVLTITEEDAPADGVVEGHRVPYWVSTAECVLLLQHMGAGEEYPVTHPGSFSDVAPDSHFGSWARGQIHGVLHCSGRHFAAAFNSRVPAIRNKLAELKLQDDSTSAEAQFFRAKLGASAIIPRNNDVGDCGPDGIRLIAAVAGIHTATSPGTPTKQKRTLPFTLAADTSPPKSKRAMAPAGIAATHPPSNAGTSKAAAMPGAKKRPPPSSPAPESSRHRLAQAPLRPKGPLAAIGAPPKKEAPAWACPSDLAGPTLPAQTVVVHVYVVEASPFNEETDRVPPPGKALPKAKLTVSAEKGAAATMVVTIWSATSSTVATIYENSYVYLTFPASARMQKRPPIALQPAQLHGLCPVQEQAEQCKFEWAFDDSGKDRPACAATVAPPFDINFPCPHDAMVPLNSLGEPFPGTRILNFQAKVVSVGEQVKQKQWRKPITVEDEDGTPYAVTLWAAHATRSFVRAGSWYLFSKAEATRSRKLPAGEIVDAPLAINAWWPCGIREIADGSIAGDSD</sequence>